<keyword evidence="4" id="KW-1185">Reference proteome</keyword>
<sequence>MKKPWVKKLLIGLGVLFGIILLANFGVNIWLKTQLPNYIKKNTDYKISYKSLNVDLGTGNIFATGITVNNKDPQNVNVIGFQGTIDSLNISRFGIYDAIFNKEINSSDISLAKPNLNIILAKPADKKKAKNPTPFNFDNIRISNGKIQIFRHTKQRFFSVSDLDLVVENLQMTEESVQDKLPVIFDRYSIEGKDFFFQPDDIYTLKINKITTTNGQVSIDQFQLTPLLDFDQFKKLYPKKPQLYQLNVQKIDFKDVVLKDKKVSLSNATFQNPNILVYTTNAIPDKVKKPFNFELDLADFNFNNANIQVNKPDGNKLLFAKNIHLNIKNLEFNKEISEEMIPLRYKDFNFSGKDIQFFNHQDVHVGSIVLSPKKGDIRNVSVVPNRSVSGKSTMNLKANQIAFYINKWEIVEKKLSLDVQNVLVNQVNGTITAGMAKSDRKSDFSGIQFPIVIRNVNLKNSNIIYDSKQQPLKFNDLNASIKNIELTEKPKNGGLAFKVKDYKLTTKNFAYKTKFYNMTASLLELDKNKVKIDQFAMKPLVSRSQFIRMIPVESDLYDLKANQITAVGKWDLFSENKFIHANAVTILSANANIFRSKIPADDPKEKALYSRLLRSIKIPMFVDQLNLKNSVLEYEEDTPKSSGPGKLTFTNFNMNVKNLNSAKMKGKPTQVDIKIDCTFMKTSPLSVNWGFNTADQSDRFSIAGKLSNIPAVALNAFVVPYMSITATGTIQEMEFNFKGNPKGIGGNFSIKHKDLKVSILDKDSKKKKGVLSAVANIFIKSDSGKFPESVMIEGVERDPTKSFFNLFWKGIEDGLKKTLIGINVDKTEKTIEKTKNTVKDVKNSVKEVKNSVKEAEKDISKTVAPTEKNKPEKQKEKKGLFKKVFQKKENPKTE</sequence>
<dbReference type="RefSeq" id="WP_162087914.1">
    <property type="nucleotide sequence ID" value="NZ_CAJIMS010000001.1"/>
</dbReference>
<name>A0A9N8MG65_9FLAO</name>
<feature type="transmembrane region" description="Helical" evidence="2">
    <location>
        <begin position="9"/>
        <end position="31"/>
    </location>
</feature>
<keyword evidence="2" id="KW-0472">Membrane</keyword>
<feature type="compositionally biased region" description="Basic and acidic residues" evidence="1">
    <location>
        <begin position="850"/>
        <end position="860"/>
    </location>
</feature>
<organism evidence="3 4">
    <name type="scientific">Chryseobacterium aquaeductus</name>
    <dbReference type="NCBI Taxonomy" id="2675056"/>
    <lineage>
        <taxon>Bacteria</taxon>
        <taxon>Pseudomonadati</taxon>
        <taxon>Bacteroidota</taxon>
        <taxon>Flavobacteriia</taxon>
        <taxon>Flavobacteriales</taxon>
        <taxon>Weeksellaceae</taxon>
        <taxon>Chryseobacterium group</taxon>
        <taxon>Chryseobacterium</taxon>
    </lineage>
</organism>
<protein>
    <submittedName>
        <fullName evidence="3">Uncharacterized protein</fullName>
    </submittedName>
</protein>
<comment type="caution">
    <text evidence="3">The sequence shown here is derived from an EMBL/GenBank/DDBJ whole genome shotgun (WGS) entry which is preliminary data.</text>
</comment>
<keyword evidence="2" id="KW-1133">Transmembrane helix</keyword>
<evidence type="ECO:0000256" key="2">
    <source>
        <dbReference type="SAM" id="Phobius"/>
    </source>
</evidence>
<proteinExistence type="predicted"/>
<dbReference type="AlphaFoldDB" id="A0A9N8MG65"/>
<evidence type="ECO:0000256" key="1">
    <source>
        <dbReference type="SAM" id="MobiDB-lite"/>
    </source>
</evidence>
<gene>
    <name evidence="3" type="ORF">CHRY9390_01513</name>
</gene>
<dbReference type="EMBL" id="CAJIMS010000001">
    <property type="protein sequence ID" value="CAD7806453.1"/>
    <property type="molecule type" value="Genomic_DNA"/>
</dbReference>
<reference evidence="3" key="1">
    <citation type="submission" date="2020-12" db="EMBL/GenBank/DDBJ databases">
        <authorList>
            <person name="Rodrigo-Torres L."/>
            <person name="Arahal R. D."/>
            <person name="Lucena T."/>
        </authorList>
    </citation>
    <scope>NUCLEOTIDE SEQUENCE</scope>
    <source>
        <strain evidence="3">CECT 9390</strain>
    </source>
</reference>
<feature type="compositionally biased region" description="Basic and acidic residues" evidence="1">
    <location>
        <begin position="867"/>
        <end position="879"/>
    </location>
</feature>
<accession>A0A9N8MG65</accession>
<evidence type="ECO:0000313" key="4">
    <source>
        <dbReference type="Proteomes" id="UP000662618"/>
    </source>
</evidence>
<feature type="region of interest" description="Disordered" evidence="1">
    <location>
        <begin position="850"/>
        <end position="894"/>
    </location>
</feature>
<evidence type="ECO:0000313" key="3">
    <source>
        <dbReference type="EMBL" id="CAD7806453.1"/>
    </source>
</evidence>
<dbReference type="Proteomes" id="UP000662618">
    <property type="component" value="Unassembled WGS sequence"/>
</dbReference>
<keyword evidence="2" id="KW-0812">Transmembrane</keyword>